<dbReference type="Proteomes" id="UP001054945">
    <property type="component" value="Unassembled WGS sequence"/>
</dbReference>
<accession>A0AAV4XH65</accession>
<sequence length="170" mass="19936">MELFGKKNKKRSQSKRAPGEKSGSRKLWEPIVLSPHGRRLATQVFLINLCRLRRGNSLERRIKKEPEQRSTWGESKVREAEENENHRSSCCFASSELWEPLLHLRMGDASQLKFLINLCRLRRWNSLEKKNKKKEARANEHLGESRAREAEENENHRSSCCFAPELTRII</sequence>
<dbReference type="EMBL" id="BPLR01017703">
    <property type="protein sequence ID" value="GIY93773.1"/>
    <property type="molecule type" value="Genomic_DNA"/>
</dbReference>
<feature type="compositionally biased region" description="Basic residues" evidence="1">
    <location>
        <begin position="1"/>
        <end position="14"/>
    </location>
</feature>
<dbReference type="AlphaFoldDB" id="A0AAV4XH65"/>
<gene>
    <name evidence="2" type="ORF">CEXT_772161</name>
</gene>
<proteinExistence type="predicted"/>
<evidence type="ECO:0000256" key="1">
    <source>
        <dbReference type="SAM" id="MobiDB-lite"/>
    </source>
</evidence>
<keyword evidence="3" id="KW-1185">Reference proteome</keyword>
<feature type="compositionally biased region" description="Basic and acidic residues" evidence="1">
    <location>
        <begin position="136"/>
        <end position="151"/>
    </location>
</feature>
<feature type="region of interest" description="Disordered" evidence="1">
    <location>
        <begin position="130"/>
        <end position="151"/>
    </location>
</feature>
<comment type="caution">
    <text evidence="2">The sequence shown here is derived from an EMBL/GenBank/DDBJ whole genome shotgun (WGS) entry which is preliminary data.</text>
</comment>
<protein>
    <submittedName>
        <fullName evidence="2">Uncharacterized protein</fullName>
    </submittedName>
</protein>
<evidence type="ECO:0000313" key="3">
    <source>
        <dbReference type="Proteomes" id="UP001054945"/>
    </source>
</evidence>
<reference evidence="2 3" key="1">
    <citation type="submission" date="2021-06" db="EMBL/GenBank/DDBJ databases">
        <title>Caerostris extrusa draft genome.</title>
        <authorList>
            <person name="Kono N."/>
            <person name="Arakawa K."/>
        </authorList>
    </citation>
    <scope>NUCLEOTIDE SEQUENCE [LARGE SCALE GENOMIC DNA]</scope>
</reference>
<evidence type="ECO:0000313" key="2">
    <source>
        <dbReference type="EMBL" id="GIY93773.1"/>
    </source>
</evidence>
<feature type="region of interest" description="Disordered" evidence="1">
    <location>
        <begin position="1"/>
        <end position="24"/>
    </location>
</feature>
<name>A0AAV4XH65_CAEEX</name>
<organism evidence="2 3">
    <name type="scientific">Caerostris extrusa</name>
    <name type="common">Bark spider</name>
    <name type="synonym">Caerostris bankana</name>
    <dbReference type="NCBI Taxonomy" id="172846"/>
    <lineage>
        <taxon>Eukaryota</taxon>
        <taxon>Metazoa</taxon>
        <taxon>Ecdysozoa</taxon>
        <taxon>Arthropoda</taxon>
        <taxon>Chelicerata</taxon>
        <taxon>Arachnida</taxon>
        <taxon>Araneae</taxon>
        <taxon>Araneomorphae</taxon>
        <taxon>Entelegynae</taxon>
        <taxon>Araneoidea</taxon>
        <taxon>Araneidae</taxon>
        <taxon>Caerostris</taxon>
    </lineage>
</organism>